<dbReference type="SUPFAM" id="SSF51905">
    <property type="entry name" value="FAD/NAD(P)-binding domain"/>
    <property type="match status" value="1"/>
</dbReference>
<keyword evidence="2" id="KW-1185">Reference proteome</keyword>
<dbReference type="PANTHER" id="PTHR39757:SF5">
    <property type="entry name" value="OS02G0190600 PROTEIN"/>
    <property type="match status" value="1"/>
</dbReference>
<dbReference type="PRINTS" id="PR00411">
    <property type="entry name" value="PNDRDTASEI"/>
</dbReference>
<dbReference type="RefSeq" id="WP_075974174.1">
    <property type="nucleotide sequence ID" value="NZ_MKQR01000008.1"/>
</dbReference>
<dbReference type="InterPro" id="IPR036188">
    <property type="entry name" value="FAD/NAD-bd_sf"/>
</dbReference>
<protein>
    <recommendedName>
        <fullName evidence="3">Lycopene cyclase</fullName>
    </recommendedName>
</protein>
<dbReference type="Proteomes" id="UP000186040">
    <property type="component" value="Unassembled WGS sequence"/>
</dbReference>
<dbReference type="Pfam" id="PF05834">
    <property type="entry name" value="Lycopene_cycl"/>
    <property type="match status" value="2"/>
</dbReference>
<dbReference type="PANTHER" id="PTHR39757">
    <property type="match status" value="1"/>
</dbReference>
<proteinExistence type="predicted"/>
<reference evidence="1 2" key="1">
    <citation type="submission" date="2016-10" db="EMBL/GenBank/DDBJ databases">
        <title>The Draft Genome Sequence of Actinokineospora bangkokensis 44EHWT reveals the biosynthetic pathway of antifungal compounds Thailandins with unusual extender unit butylmalonyl-CoA.</title>
        <authorList>
            <person name="Greule A."/>
            <person name="Intra B."/>
            <person name="Flemming S."/>
            <person name="Rommel M.G."/>
            <person name="Panbangred W."/>
            <person name="Bechthold A."/>
        </authorList>
    </citation>
    <scope>NUCLEOTIDE SEQUENCE [LARGE SCALE GENOMIC DNA]</scope>
    <source>
        <strain evidence="1 2">44EHW</strain>
    </source>
</reference>
<dbReference type="EMBL" id="MKQR01000008">
    <property type="protein sequence ID" value="OLR93963.1"/>
    <property type="molecule type" value="Genomic_DNA"/>
</dbReference>
<evidence type="ECO:0000313" key="2">
    <source>
        <dbReference type="Proteomes" id="UP000186040"/>
    </source>
</evidence>
<evidence type="ECO:0008006" key="3">
    <source>
        <dbReference type="Google" id="ProtNLM"/>
    </source>
</evidence>
<dbReference type="Gene3D" id="3.50.50.60">
    <property type="entry name" value="FAD/NAD(P)-binding domain"/>
    <property type="match status" value="1"/>
</dbReference>
<dbReference type="STRING" id="1193682.BJP25_13295"/>
<comment type="caution">
    <text evidence="1">The sequence shown here is derived from an EMBL/GenBank/DDBJ whole genome shotgun (WGS) entry which is preliminary data.</text>
</comment>
<gene>
    <name evidence="1" type="ORF">BJP25_13295</name>
</gene>
<sequence length="362" mass="37225">MDVVVVGAGPAGWAVAEACARRGAAVALVAPRPHAPWPATYGMWEHQALLPHHDPVPVRAGGRWLDLRYTVLDNAAALEQLASAPVTPVAGSVVSATRGPRGATVVLASGRRIACGAVVDASGARRVLSGGAGGPRAEQTAYGLVFPADRVAGLVPPGRAVFMDEWSTVDGLATFLYAVPLPGDRVLVEETSLVAKPGVAVGVLRDRLLARLGAAGVDPGAAVDREVVRFPMDLPRSRVPAIGAAAGMVNPTTGYSVADSLAVAPALAEALTTGAPDPVWTPAARSVHALRAHGARVLRSLPAAGVPEFFERFFALPEPVWLPFLVGRADVAGTARAMAGLFRAAPWRLRGRLVTGGLPGAS</sequence>
<organism evidence="1 2">
    <name type="scientific">Actinokineospora bangkokensis</name>
    <dbReference type="NCBI Taxonomy" id="1193682"/>
    <lineage>
        <taxon>Bacteria</taxon>
        <taxon>Bacillati</taxon>
        <taxon>Actinomycetota</taxon>
        <taxon>Actinomycetes</taxon>
        <taxon>Pseudonocardiales</taxon>
        <taxon>Pseudonocardiaceae</taxon>
        <taxon>Actinokineospora</taxon>
    </lineage>
</organism>
<evidence type="ECO:0000313" key="1">
    <source>
        <dbReference type="EMBL" id="OLR93963.1"/>
    </source>
</evidence>
<name>A0A1Q9LPQ1_9PSEU</name>
<dbReference type="AlphaFoldDB" id="A0A1Q9LPQ1"/>
<dbReference type="OrthoDB" id="537501at2"/>
<accession>A0A1Q9LPQ1</accession>